<feature type="compositionally biased region" description="Polar residues" evidence="7">
    <location>
        <begin position="412"/>
        <end position="422"/>
    </location>
</feature>
<dbReference type="GO" id="GO:0004114">
    <property type="term" value="F:3',5'-cyclic-nucleotide phosphodiesterase activity"/>
    <property type="evidence" value="ECO:0007669"/>
    <property type="project" value="InterPro"/>
</dbReference>
<keyword evidence="10" id="KW-1185">Reference proteome</keyword>
<feature type="binding site" evidence="4">
    <location>
        <position position="2660"/>
    </location>
    <ligand>
        <name>AMP</name>
        <dbReference type="ChEBI" id="CHEBI:456215"/>
    </ligand>
</feature>
<feature type="region of interest" description="Disordered" evidence="7">
    <location>
        <begin position="201"/>
        <end position="248"/>
    </location>
</feature>
<feature type="compositionally biased region" description="Basic and acidic residues" evidence="7">
    <location>
        <begin position="1582"/>
        <end position="1591"/>
    </location>
</feature>
<feature type="compositionally biased region" description="Gly residues" evidence="7">
    <location>
        <begin position="2020"/>
        <end position="2035"/>
    </location>
</feature>
<feature type="region of interest" description="Disordered" evidence="7">
    <location>
        <begin position="2402"/>
        <end position="2421"/>
    </location>
</feature>
<evidence type="ECO:0000313" key="9">
    <source>
        <dbReference type="EMBL" id="PHJ22547.1"/>
    </source>
</evidence>
<feature type="compositionally biased region" description="Basic and acidic residues" evidence="7">
    <location>
        <begin position="398"/>
        <end position="407"/>
    </location>
</feature>
<feature type="binding site" evidence="5">
    <location>
        <position position="2659"/>
    </location>
    <ligand>
        <name>Zn(2+)</name>
        <dbReference type="ChEBI" id="CHEBI:29105"/>
        <label>1</label>
    </ligand>
</feature>
<feature type="compositionally biased region" description="Low complexity" evidence="7">
    <location>
        <begin position="211"/>
        <end position="231"/>
    </location>
</feature>
<dbReference type="SMART" id="SM00471">
    <property type="entry name" value="HDc"/>
    <property type="match status" value="1"/>
</dbReference>
<feature type="active site" description="Proton donor" evidence="3">
    <location>
        <position position="2619"/>
    </location>
</feature>
<feature type="binding site" evidence="4">
    <location>
        <position position="2856"/>
    </location>
    <ligand>
        <name>AMP</name>
        <dbReference type="ChEBI" id="CHEBI:456215"/>
    </ligand>
</feature>
<dbReference type="EMBL" id="MIGC01001632">
    <property type="protein sequence ID" value="PHJ22547.1"/>
    <property type="molecule type" value="Genomic_DNA"/>
</dbReference>
<accession>A0A2C6L066</accession>
<feature type="region of interest" description="Disordered" evidence="7">
    <location>
        <begin position="1679"/>
        <end position="1731"/>
    </location>
</feature>
<feature type="compositionally biased region" description="Basic residues" evidence="7">
    <location>
        <begin position="387"/>
        <end position="397"/>
    </location>
</feature>
<dbReference type="InterPro" id="IPR002073">
    <property type="entry name" value="PDEase_catalytic_dom"/>
</dbReference>
<dbReference type="SUPFAM" id="SSF109604">
    <property type="entry name" value="HD-domain/PDEase-like"/>
    <property type="match status" value="1"/>
</dbReference>
<dbReference type="GO" id="GO:0046872">
    <property type="term" value="F:metal ion binding"/>
    <property type="evidence" value="ECO:0007669"/>
    <property type="project" value="UniProtKB-KW"/>
</dbReference>
<dbReference type="GO" id="GO:0007165">
    <property type="term" value="P:signal transduction"/>
    <property type="evidence" value="ECO:0007669"/>
    <property type="project" value="InterPro"/>
</dbReference>
<feature type="region of interest" description="Disordered" evidence="7">
    <location>
        <begin position="1086"/>
        <end position="1170"/>
    </location>
</feature>
<feature type="binding site" evidence="4">
    <location>
        <position position="2804"/>
    </location>
    <ligand>
        <name>AMP</name>
        <dbReference type="ChEBI" id="CHEBI:456215"/>
    </ligand>
</feature>
<feature type="region of interest" description="Disordered" evidence="7">
    <location>
        <begin position="732"/>
        <end position="820"/>
    </location>
</feature>
<feature type="binding site" evidence="4">
    <location>
        <begin position="2619"/>
        <end position="2623"/>
    </location>
    <ligand>
        <name>AMP</name>
        <dbReference type="ChEBI" id="CHEBI:456215"/>
    </ligand>
</feature>
<reference evidence="9 10" key="1">
    <citation type="journal article" date="2017" name="Int. J. Parasitol.">
        <title>The genome of the protozoan parasite Cystoisospora suis and a reverse vaccinology approach to identify vaccine candidates.</title>
        <authorList>
            <person name="Palmieri N."/>
            <person name="Shrestha A."/>
            <person name="Ruttkowski B."/>
            <person name="Beck T."/>
            <person name="Vogl C."/>
            <person name="Tomley F."/>
            <person name="Blake D.P."/>
            <person name="Joachim A."/>
        </authorList>
    </citation>
    <scope>NUCLEOTIDE SEQUENCE [LARGE SCALE GENOMIC DNA]</scope>
    <source>
        <strain evidence="9 10">Wien I</strain>
    </source>
</reference>
<comment type="cofactor">
    <cofactor evidence="6">
        <name>a divalent metal cation</name>
        <dbReference type="ChEBI" id="CHEBI:60240"/>
    </cofactor>
    <text evidence="6">Binds 2 divalent metal cations per subunit. Site 1 may preferentially bind zinc ions, while site 2 has a preference for magnesium and/or manganese ions.</text>
</comment>
<evidence type="ECO:0000256" key="5">
    <source>
        <dbReference type="PIRSR" id="PIRSR623088-3"/>
    </source>
</evidence>
<feature type="compositionally biased region" description="Low complexity" evidence="7">
    <location>
        <begin position="1422"/>
        <end position="1437"/>
    </location>
</feature>
<dbReference type="VEuPathDB" id="ToxoDB:CSUI_003602"/>
<dbReference type="InterPro" id="IPR023174">
    <property type="entry name" value="PDEase_CS"/>
</dbReference>
<dbReference type="PANTHER" id="PTHR11347">
    <property type="entry name" value="CYCLIC NUCLEOTIDE PHOSPHODIESTERASE"/>
    <property type="match status" value="1"/>
</dbReference>
<feature type="region of interest" description="Disordered" evidence="7">
    <location>
        <begin position="542"/>
        <end position="583"/>
    </location>
</feature>
<dbReference type="PRINTS" id="PR00387">
    <property type="entry name" value="PDIESTERASE1"/>
</dbReference>
<dbReference type="EC" id="3.1.4.-" evidence="6"/>
<name>A0A2C6L066_9APIC</name>
<feature type="region of interest" description="Disordered" evidence="7">
    <location>
        <begin position="342"/>
        <end position="476"/>
    </location>
</feature>
<feature type="compositionally biased region" description="Low complexity" evidence="7">
    <location>
        <begin position="1115"/>
        <end position="1129"/>
    </location>
</feature>
<feature type="compositionally biased region" description="Low complexity" evidence="7">
    <location>
        <begin position="734"/>
        <end position="754"/>
    </location>
</feature>
<feature type="region of interest" description="Disordered" evidence="7">
    <location>
        <begin position="2199"/>
        <end position="2234"/>
    </location>
</feature>
<feature type="region of interest" description="Disordered" evidence="7">
    <location>
        <begin position="1350"/>
        <end position="1382"/>
    </location>
</feature>
<comment type="caution">
    <text evidence="9">The sequence shown here is derived from an EMBL/GenBank/DDBJ whole genome shotgun (WGS) entry which is preliminary data.</text>
</comment>
<feature type="region of interest" description="Disordered" evidence="7">
    <location>
        <begin position="952"/>
        <end position="1023"/>
    </location>
</feature>
<dbReference type="InterPro" id="IPR029016">
    <property type="entry name" value="GAF-like_dom_sf"/>
</dbReference>
<feature type="compositionally biased region" description="Basic and acidic residues" evidence="7">
    <location>
        <begin position="373"/>
        <end position="386"/>
    </location>
</feature>
<dbReference type="PROSITE" id="PS00126">
    <property type="entry name" value="PDEASE_I_1"/>
    <property type="match status" value="1"/>
</dbReference>
<feature type="compositionally biased region" description="Low complexity" evidence="7">
    <location>
        <begin position="542"/>
        <end position="556"/>
    </location>
</feature>
<dbReference type="OrthoDB" id="342865at2759"/>
<feature type="region of interest" description="Disordered" evidence="7">
    <location>
        <begin position="2353"/>
        <end position="2397"/>
    </location>
</feature>
<comment type="similarity">
    <text evidence="6">Belongs to the cyclic nucleotide phosphodiesterase family.</text>
</comment>
<sequence length="2972" mass="320097">MVFFPVRAAEGPRSTGVAQSAVTLEHRQVPLLVRREEHLETGGCSDVSPMRRISPDPSSLAGREGKAYPGPDEYDRLEGYFSEPRRTFSMCSSAADESLWSAHIPGGVRVPPSFYCTVGDQLRSIQALCDKQKAQALRSPVEAACSQDASVLSFARSLAATLSSALSSPLVLVCAYDHETDELYCCPASLPLHEHGFSSHAFQQTSHRPNRLSSSSPPVSPRGQVPSSSSPFRHGQNPGHLFPSPPALWPGSSRTPLPSSFPPFPFSVQSSPDRLLLWGRGGGPGPPPFFPVHLGAAAYRAAAAQQLGLAGVPANDIATYFARPFSPRVSFSLFDIRKHDVRAQDRKRSCAQEPPCGLEDNRKIQTNQTQHGETLEKTHQEDEEKKKKASKRRGFFSRRKEKEKSTEKGSSATVGAESSSPGETPHAVTGDEKDAESEGIPGRPQDVGGKEDATRNDAGDKPTAASVGEQDDQPVWLASWQEEEDLIAWQLRQFLRWRMLDDRYAADSVSFSTSRYPRLMSFQRGVLPPSSSAVGVVAAATVEGDSGDSVGGTSSSARVPHPSEKDANSPSHSNASAVVPSGGGRLSLATAMVEKQHQQPPTPGLVPRSFERLGGVGDALHSESARGRKTSGGEGGPGTAELPQSGGRGQDAIRATTGEQDEEEEELRILFSQEREALVLSPTSGCIGRLFQECRDRSAIYLYDSTTDSIVWPESASASAPVEYSTNTIVPQASSQTRGGPSSSSSVPQVSSFSNLPVTPSPSSSSSSSGVGSSSFASSSNAVHLQQPASRCDSISVSTAAAAAPTRPESSGPPEEDVPHIRVTGTSEAKSNVGGTGSYATTAIPVSSTGGESGGLSAAASALPKLSNSHPSSPSFPPPPLCLFVRRLEDRSGSRLWRWIEDTRIDYTLPSQKKRNLAPLSQVTHGPFCRFADRPWASSAYAHGSLTSPPLSVAGGGGEAVTPPPTSPVRNGSADSPGPRKSGDRGGSGGQGGGATESSVINEKGKPKRHGSPHKGFSFSPSGRTAGFLKTLAGSVVPLKEPTTALAAQQHAEGRHLVVGGRTESGAKSSRYNWLRVIQRKETITSLSARSTPRSASWESGINVETPKRSETLPARISPSPSSSISRASQTPLNYPLYPLHDSSQPRVSSHSLPFHSLTSSPSSPGDASGRLASPLVSLFSEYGVTPRASSDAASTSSSRTFCLTGRTRRCISAGDLYEKNAVDEGDSMSSSSEFHYGSAGHDFCRPRRRPTGFSLMAGILQPGCSVDDFFSHGRDSQESLSCNGKGNALREGGERRNYSKFPSSCALLASHVKAANRVRRFYTSTLVLAPRQTSSIRRAVLVSPSGAITRHREEKKDRKRKEVRGQKLGETFSPTRQSYSRWVSTPPAHMATWDHRASSPLRTRRRQSIVLTSGASISRNPSRFSRHSSTPSSPRSLYAPQLRMRSRGDTENAVPTAYSSPCRRWTSYVPSSSTPCFTVPPPSPVSARGHIPVAASASSILSNLPFNRLPRSDSRDSPPSSRHLHACVQTEKGSPLRSQLNHKVHRNVEFHVPPSSLSRTSREHLVSLSHSKAAKSVVRTSIEEVPDRPESGGTSPPLLGGRLRLRRSRQGCLRMRLRQAATGRRARQARWPRAHLLRQKQAQASAPLVAGGGEGLQVKDFGSSFSGTALGGIAAASASSTESRVSRGEAVGNHPSGAGGVGSTTGIQREDSSPSRQHSGPVVEGTSMLSEQWRSVSPRKNQQLLGAGAEVEEVQAGVPMGLVICVQPLSSGVLDGTQQQLMDALGASVEQLLLSVLQVEWLRRDRTKKALQLELHRTVFQESLNPVKKVERLLSLVHTTLSAEQVAFFIVDAQNNSFVCLGGALKARGLTLPYSHPLLGEATRQGGRIVICNDVPPGLNKEYDSLAMINTRAAVLVPLLNAQGFVKALLLLINRCVCNLPMAYYRDSPSPATPSPLHHPMWGGGPSARMHASVGVPTTPDGTPLLVYSPSAPTAASHTRRDTLENFLTGNPRGSFLPPGGGNSPTGGRGGGGLKRASTDLSATLGSIDGGGGEFRCSCPACSPLERQRLSYGDQLLQSLSVGNVLKISHKFTKEDEVYLRCIQCEIQNALGGALTNVCVAGMTLLKPMVTMVSYVVGERDNALLRPSADADQVLAEIQTIVEEDKRQLLRRLRRCQSLAPELDELAGGLRYLKRAGVSSPSSMASDAEGRRKKKGRDEKNLGDERGFPRRRGIEESKSISLIRSSRGGGFFSTEDGDVPLLPHSVSAACNGSLERDAISAFRAQRMPGGMPCSLQRYNTAPCPSRSWKLKSRDGSFPWSVSADTDAEGETDFALQSQQENGVEAGVVVGEGTPHGRDILSERSVLSRYPRQGRGGGGGGEEEEEGGDDGILFRSGTFFGTRDEEDEEEDDRRGFTPSQGAWRPMAAALNGYAEQRAEKRWMTMTGARGSATLRHADSEETGGEGGKGRKGVSEILRKGQTPEESRDMRVGAKTGLPPGASIAAVPVGRTNTALSQKTVGGHRRVTRRRRRASSLPSLVFSAALSKCERHMKAIRKDLILAQYRGWSLDVWRRSSHDMELFFLLALDDLRLLERKEEKKLRQFFATIRDGYHTDNPYHNFYHAIHVFQMCWMFLSACGCRSILSSVEQLGILLAALSHDVDHPGVNNAFLRASLHPLSIMYNDKAVLENHHAAFAVRTLMELNMYGAGERRLPDLAAAPGVGGTAGGGAPLGSRGEVDDRIVTSFAELRKIVIQAIFSTDMELFRQHHDAMKRRAQMKTTEREELGGEDDRSLLVTCLIHCADICNPVMSGGRNIQWASLVTQEFNAQVDLEKRCGLPVSVFMDSRTELQRTQSQIGFLSFVVLDQFRALADLLPAVSELVVQGEKNLDMWQQCLDALKAAEEAQKHCEECILLVIISFKPSLANRSGSLPQKLRVQLVQPFDSHGDLSLWNQGRKTIQEFDGYRPPSLDT</sequence>
<dbReference type="SUPFAM" id="SSF55781">
    <property type="entry name" value="GAF domain-like"/>
    <property type="match status" value="1"/>
</dbReference>
<protein>
    <recommendedName>
        <fullName evidence="6">Phosphodiesterase</fullName>
        <ecNumber evidence="6">3.1.4.-</ecNumber>
    </recommendedName>
</protein>
<feature type="region of interest" description="Disordered" evidence="7">
    <location>
        <begin position="1414"/>
        <end position="1458"/>
    </location>
</feature>
<evidence type="ECO:0000256" key="1">
    <source>
        <dbReference type="ARBA" id="ARBA00022723"/>
    </source>
</evidence>
<feature type="binding site" evidence="5">
    <location>
        <position position="2804"/>
    </location>
    <ligand>
        <name>Zn(2+)</name>
        <dbReference type="ChEBI" id="CHEBI:29105"/>
        <label>1</label>
    </ligand>
</feature>
<feature type="region of interest" description="Disordered" evidence="7">
    <location>
        <begin position="2014"/>
        <end position="2037"/>
    </location>
</feature>
<feature type="compositionally biased region" description="Low complexity" evidence="7">
    <location>
        <begin position="761"/>
        <end position="780"/>
    </location>
</feature>
<feature type="binding site" evidence="5">
    <location>
        <position position="2660"/>
    </location>
    <ligand>
        <name>Zn(2+)</name>
        <dbReference type="ChEBI" id="CHEBI:29105"/>
        <label>1</label>
    </ligand>
</feature>
<evidence type="ECO:0000256" key="7">
    <source>
        <dbReference type="SAM" id="MobiDB-lite"/>
    </source>
</evidence>
<gene>
    <name evidence="9" type="ORF">CSUI_003602</name>
</gene>
<feature type="region of interest" description="Disordered" evidence="7">
    <location>
        <begin position="621"/>
        <end position="666"/>
    </location>
</feature>
<evidence type="ECO:0000259" key="8">
    <source>
        <dbReference type="PROSITE" id="PS51845"/>
    </source>
</evidence>
<feature type="region of interest" description="Disordered" evidence="7">
    <location>
        <begin position="1581"/>
        <end position="1602"/>
    </location>
</feature>
<proteinExistence type="inferred from homology"/>
<dbReference type="InterPro" id="IPR023088">
    <property type="entry name" value="PDEase"/>
</dbReference>
<evidence type="ECO:0000256" key="3">
    <source>
        <dbReference type="PIRSR" id="PIRSR623088-1"/>
    </source>
</evidence>
<dbReference type="CDD" id="cd00077">
    <property type="entry name" value="HDc"/>
    <property type="match status" value="1"/>
</dbReference>
<keyword evidence="1 5" id="KW-0479">Metal-binding</keyword>
<feature type="binding site" evidence="5">
    <location>
        <position position="2623"/>
    </location>
    <ligand>
        <name>Zn(2+)</name>
        <dbReference type="ChEBI" id="CHEBI:29105"/>
        <label>1</label>
    </ligand>
</feature>
<organism evidence="9 10">
    <name type="scientific">Cystoisospora suis</name>
    <dbReference type="NCBI Taxonomy" id="483139"/>
    <lineage>
        <taxon>Eukaryota</taxon>
        <taxon>Sar</taxon>
        <taxon>Alveolata</taxon>
        <taxon>Apicomplexa</taxon>
        <taxon>Conoidasida</taxon>
        <taxon>Coccidia</taxon>
        <taxon>Eucoccidiorida</taxon>
        <taxon>Eimeriorina</taxon>
        <taxon>Sarcocystidae</taxon>
        <taxon>Cystoisospora</taxon>
    </lineage>
</organism>
<dbReference type="Pfam" id="PF00233">
    <property type="entry name" value="PDEase_I"/>
    <property type="match status" value="2"/>
</dbReference>
<dbReference type="GeneID" id="94427009"/>
<feature type="compositionally biased region" description="Basic and acidic residues" evidence="7">
    <location>
        <begin position="2472"/>
        <end position="2491"/>
    </location>
</feature>
<dbReference type="RefSeq" id="XP_067924224.1">
    <property type="nucleotide sequence ID" value="XM_068063798.1"/>
</dbReference>
<evidence type="ECO:0000256" key="2">
    <source>
        <dbReference type="ARBA" id="ARBA00022801"/>
    </source>
</evidence>
<dbReference type="InterPro" id="IPR036971">
    <property type="entry name" value="PDEase_catalytic_dom_sf"/>
</dbReference>
<feature type="domain" description="PDEase" evidence="8">
    <location>
        <begin position="2529"/>
        <end position="2899"/>
    </location>
</feature>
<feature type="compositionally biased region" description="Basic and acidic residues" evidence="7">
    <location>
        <begin position="2217"/>
        <end position="2234"/>
    </location>
</feature>
<feature type="region of interest" description="Disordered" evidence="7">
    <location>
        <begin position="2452"/>
        <end position="2502"/>
    </location>
</feature>
<feature type="region of interest" description="Disordered" evidence="7">
    <location>
        <begin position="1505"/>
        <end position="1524"/>
    </location>
</feature>
<feature type="compositionally biased region" description="Polar residues" evidence="7">
    <location>
        <begin position="1142"/>
        <end position="1166"/>
    </location>
</feature>
<feature type="region of interest" description="Disordered" evidence="7">
    <location>
        <begin position="593"/>
        <end position="612"/>
    </location>
</feature>
<feature type="compositionally biased region" description="Polar residues" evidence="7">
    <location>
        <begin position="781"/>
        <end position="799"/>
    </location>
</feature>
<feature type="binding site" evidence="5">
    <location>
        <position position="2660"/>
    </location>
    <ligand>
        <name>Zn(2+)</name>
        <dbReference type="ChEBI" id="CHEBI:29105"/>
        <label>2</label>
    </ligand>
</feature>
<feature type="compositionally biased region" description="Gly residues" evidence="7">
    <location>
        <begin position="985"/>
        <end position="995"/>
    </location>
</feature>
<dbReference type="Gene3D" id="1.10.1300.10">
    <property type="entry name" value="3'5'-cyclic nucleotide phosphodiesterase, catalytic domain"/>
    <property type="match status" value="1"/>
</dbReference>
<evidence type="ECO:0000313" key="10">
    <source>
        <dbReference type="Proteomes" id="UP000221165"/>
    </source>
</evidence>
<feature type="compositionally biased region" description="Polar residues" evidence="7">
    <location>
        <begin position="1086"/>
        <end position="1100"/>
    </location>
</feature>
<dbReference type="Gene3D" id="3.30.450.40">
    <property type="match status" value="1"/>
</dbReference>
<feature type="compositionally biased region" description="Basic and acidic residues" evidence="7">
    <location>
        <begin position="448"/>
        <end position="460"/>
    </location>
</feature>
<dbReference type="Proteomes" id="UP000221165">
    <property type="component" value="Unassembled WGS sequence"/>
</dbReference>
<evidence type="ECO:0000256" key="4">
    <source>
        <dbReference type="PIRSR" id="PIRSR623088-2"/>
    </source>
</evidence>
<feature type="region of interest" description="Disordered" evidence="7">
    <location>
        <begin position="42"/>
        <end position="68"/>
    </location>
</feature>
<dbReference type="PROSITE" id="PS51845">
    <property type="entry name" value="PDEASE_I_2"/>
    <property type="match status" value="1"/>
</dbReference>
<keyword evidence="2 6" id="KW-0378">Hydrolase</keyword>
<evidence type="ECO:0000256" key="6">
    <source>
        <dbReference type="RuleBase" id="RU363067"/>
    </source>
</evidence>
<dbReference type="InterPro" id="IPR003607">
    <property type="entry name" value="HD/PDEase_dom"/>
</dbReference>
<feature type="compositionally biased region" description="Polar residues" evidence="7">
    <location>
        <begin position="1373"/>
        <end position="1382"/>
    </location>
</feature>